<comment type="caution">
    <text evidence="2">The sequence shown here is derived from an EMBL/GenBank/DDBJ whole genome shotgun (WGS) entry which is preliminary data.</text>
</comment>
<organism evidence="2 3">
    <name type="scientific">Rubinisphaera italica</name>
    <dbReference type="NCBI Taxonomy" id="2527969"/>
    <lineage>
        <taxon>Bacteria</taxon>
        <taxon>Pseudomonadati</taxon>
        <taxon>Planctomycetota</taxon>
        <taxon>Planctomycetia</taxon>
        <taxon>Planctomycetales</taxon>
        <taxon>Planctomycetaceae</taxon>
        <taxon>Rubinisphaera</taxon>
    </lineage>
</organism>
<keyword evidence="3" id="KW-1185">Reference proteome</keyword>
<proteinExistence type="predicted"/>
<dbReference type="EMBL" id="SJPG01000001">
    <property type="protein sequence ID" value="TWT61940.1"/>
    <property type="molecule type" value="Genomic_DNA"/>
</dbReference>
<dbReference type="Proteomes" id="UP000316095">
    <property type="component" value="Unassembled WGS sequence"/>
</dbReference>
<protein>
    <submittedName>
        <fullName evidence="2">Uncharacterized protein</fullName>
    </submittedName>
</protein>
<keyword evidence="1" id="KW-0472">Membrane</keyword>
<dbReference type="RefSeq" id="WP_146503862.1">
    <property type="nucleotide sequence ID" value="NZ_SJPG01000001.1"/>
</dbReference>
<keyword evidence="1" id="KW-1133">Transmembrane helix</keyword>
<evidence type="ECO:0000256" key="1">
    <source>
        <dbReference type="SAM" id="Phobius"/>
    </source>
</evidence>
<dbReference type="AlphaFoldDB" id="A0A5C5XG06"/>
<evidence type="ECO:0000313" key="3">
    <source>
        <dbReference type="Proteomes" id="UP000316095"/>
    </source>
</evidence>
<feature type="transmembrane region" description="Helical" evidence="1">
    <location>
        <begin position="14"/>
        <end position="35"/>
    </location>
</feature>
<sequence length="161" mass="18198">MPTDPFLNDFGRDLLTSIGGIGFILTAIGVWLAWIQIKKTNSATQAAIEALNHSRFEYNRYIINECSRLLSEGRVHSINVNWNMAAVRLSDIANLLNQLDVMDSQWRELSDRTRSMGKSFEKIHANKSSISDNMKGKWNKLDSELSSKISEHLKPFGTKLG</sequence>
<gene>
    <name evidence="2" type="ORF">Pan54_26770</name>
</gene>
<evidence type="ECO:0000313" key="2">
    <source>
        <dbReference type="EMBL" id="TWT61940.1"/>
    </source>
</evidence>
<reference evidence="2 3" key="1">
    <citation type="submission" date="2019-02" db="EMBL/GenBank/DDBJ databases">
        <title>Deep-cultivation of Planctomycetes and their phenomic and genomic characterization uncovers novel biology.</title>
        <authorList>
            <person name="Wiegand S."/>
            <person name="Jogler M."/>
            <person name="Boedeker C."/>
            <person name="Pinto D."/>
            <person name="Vollmers J."/>
            <person name="Rivas-Marin E."/>
            <person name="Kohn T."/>
            <person name="Peeters S.H."/>
            <person name="Heuer A."/>
            <person name="Rast P."/>
            <person name="Oberbeckmann S."/>
            <person name="Bunk B."/>
            <person name="Jeske O."/>
            <person name="Meyerdierks A."/>
            <person name="Storesund J.E."/>
            <person name="Kallscheuer N."/>
            <person name="Luecker S."/>
            <person name="Lage O.M."/>
            <person name="Pohl T."/>
            <person name="Merkel B.J."/>
            <person name="Hornburger P."/>
            <person name="Mueller R.-W."/>
            <person name="Bruemmer F."/>
            <person name="Labrenz M."/>
            <person name="Spormann A.M."/>
            <person name="Op Den Camp H."/>
            <person name="Overmann J."/>
            <person name="Amann R."/>
            <person name="Jetten M.S.M."/>
            <person name="Mascher T."/>
            <person name="Medema M.H."/>
            <person name="Devos D.P."/>
            <person name="Kaster A.-K."/>
            <person name="Ovreas L."/>
            <person name="Rohde M."/>
            <person name="Galperin M.Y."/>
            <person name="Jogler C."/>
        </authorList>
    </citation>
    <scope>NUCLEOTIDE SEQUENCE [LARGE SCALE GENOMIC DNA]</scope>
    <source>
        <strain evidence="2 3">Pan54</strain>
    </source>
</reference>
<accession>A0A5C5XG06</accession>
<keyword evidence="1" id="KW-0812">Transmembrane</keyword>
<name>A0A5C5XG06_9PLAN</name>